<name>E1QYY0_OLSUV</name>
<dbReference type="EMBL" id="CP002106">
    <property type="protein sequence ID" value="ADK67594.1"/>
    <property type="molecule type" value="Genomic_DNA"/>
</dbReference>
<protein>
    <submittedName>
        <fullName evidence="1">Uncharacterized protein</fullName>
    </submittedName>
</protein>
<organism evidence="1 2">
    <name type="scientific">Olsenella uli (strain ATCC 49627 / DSM 7084 / CCUG 31166 / CIP 109912 / JCM 12494 / LMG 11480 / NCIMB 702895 / VPI D76D-27C)</name>
    <name type="common">Lactobacillus uli</name>
    <dbReference type="NCBI Taxonomy" id="633147"/>
    <lineage>
        <taxon>Bacteria</taxon>
        <taxon>Bacillati</taxon>
        <taxon>Actinomycetota</taxon>
        <taxon>Coriobacteriia</taxon>
        <taxon>Coriobacteriales</taxon>
        <taxon>Atopobiaceae</taxon>
        <taxon>Olsenella</taxon>
    </lineage>
</organism>
<reference evidence="1 2" key="1">
    <citation type="journal article" date="2010" name="Stand. Genomic Sci.">
        <title>Complete genome sequence of Olsenella uli type strain (VPI D76D-27C).</title>
        <authorList>
            <person name="Goker M."/>
            <person name="Held B."/>
            <person name="Lucas S."/>
            <person name="Nolan M."/>
            <person name="Yasawong M."/>
            <person name="Glavina Del Rio T."/>
            <person name="Tice H."/>
            <person name="Cheng J.F."/>
            <person name="Bruce D."/>
            <person name="Detter J.C."/>
            <person name="Tapia R."/>
            <person name="Han C."/>
            <person name="Goodwin L."/>
            <person name="Pitluck S."/>
            <person name="Liolios K."/>
            <person name="Ivanova N."/>
            <person name="Mavromatis K."/>
            <person name="Mikhailova N."/>
            <person name="Pati A."/>
            <person name="Chen A."/>
            <person name="Palaniappan K."/>
            <person name="Land M."/>
            <person name="Hauser L."/>
            <person name="Chang Y.J."/>
            <person name="Jeffries C.D."/>
            <person name="Rohde M."/>
            <person name="Sikorski J."/>
            <person name="Pukall R."/>
            <person name="Woyke T."/>
            <person name="Bristow J."/>
            <person name="Eisen J.A."/>
            <person name="Markowitz V."/>
            <person name="Hugenholtz P."/>
            <person name="Kyrpides N.C."/>
            <person name="Klenk H.P."/>
            <person name="Lapidus A."/>
        </authorList>
    </citation>
    <scope>NUCLEOTIDE SEQUENCE [LARGE SCALE GENOMIC DNA]</scope>
    <source>
        <strain evidence="2">ATCC 49627 / DSM 7084 / CIP 109912 / JCM 12494 / NCIMB 702895 / VPI D76D-27C</strain>
    </source>
</reference>
<keyword evidence="2" id="KW-1185">Reference proteome</keyword>
<sequence>MLTEASYAASRSSAYSSMSLCNDLIEVMLLSARPNARKSDWTFLASLFLPSLLSISSGTFLR</sequence>
<accession>E1QYY0</accession>
<dbReference type="AlphaFoldDB" id="E1QYY0"/>
<dbReference type="KEGG" id="ols:Olsu_0479"/>
<dbReference type="Proteomes" id="UP000000333">
    <property type="component" value="Chromosome"/>
</dbReference>
<dbReference type="HOGENOM" id="CLU_2899748_0_0_11"/>
<evidence type="ECO:0000313" key="2">
    <source>
        <dbReference type="Proteomes" id="UP000000333"/>
    </source>
</evidence>
<proteinExistence type="predicted"/>
<evidence type="ECO:0000313" key="1">
    <source>
        <dbReference type="EMBL" id="ADK67594.1"/>
    </source>
</evidence>
<gene>
    <name evidence="1" type="ordered locus">Olsu_0479</name>
</gene>